<feature type="transmembrane region" description="Helical" evidence="1">
    <location>
        <begin position="77"/>
        <end position="94"/>
    </location>
</feature>
<keyword evidence="1" id="KW-1133">Transmembrane helix</keyword>
<evidence type="ECO:0000256" key="1">
    <source>
        <dbReference type="SAM" id="Phobius"/>
    </source>
</evidence>
<sequence>MHGAGFAIDAIKTLRNNRSLLKGKGAGPYKNFDTAYITDSIISRKAPVYRKASTQYLASLRAQLAVDNKRRTTKKRMLLVATVAAISLAFYFLLF</sequence>
<name>A0ABZ0IUH3_9BACT</name>
<protein>
    <submittedName>
        <fullName evidence="2">Uncharacterized protein</fullName>
    </submittedName>
</protein>
<accession>A0ABZ0IUH3</accession>
<dbReference type="Proteomes" id="UP001302349">
    <property type="component" value="Chromosome"/>
</dbReference>
<evidence type="ECO:0000313" key="3">
    <source>
        <dbReference type="Proteomes" id="UP001302349"/>
    </source>
</evidence>
<proteinExistence type="predicted"/>
<organism evidence="2 3">
    <name type="scientific">Imperialibacter roseus</name>
    <dbReference type="NCBI Taxonomy" id="1324217"/>
    <lineage>
        <taxon>Bacteria</taxon>
        <taxon>Pseudomonadati</taxon>
        <taxon>Bacteroidota</taxon>
        <taxon>Cytophagia</taxon>
        <taxon>Cytophagales</taxon>
        <taxon>Flammeovirgaceae</taxon>
        <taxon>Imperialibacter</taxon>
    </lineage>
</organism>
<keyword evidence="1" id="KW-0812">Transmembrane</keyword>
<dbReference type="RefSeq" id="WP_317490451.1">
    <property type="nucleotide sequence ID" value="NZ_CP136051.1"/>
</dbReference>
<gene>
    <name evidence="2" type="ORF">RT717_04060</name>
</gene>
<reference evidence="2 3" key="1">
    <citation type="journal article" date="2023" name="Microbiol. Resour. Announc.">
        <title>Complete Genome Sequence of Imperialibacter roseus strain P4T.</title>
        <authorList>
            <person name="Tizabi D.R."/>
            <person name="Bachvaroff T."/>
            <person name="Hill R.T."/>
        </authorList>
    </citation>
    <scope>NUCLEOTIDE SEQUENCE [LARGE SCALE GENOMIC DNA]</scope>
    <source>
        <strain evidence="2 3">P4T</strain>
    </source>
</reference>
<evidence type="ECO:0000313" key="2">
    <source>
        <dbReference type="EMBL" id="WOK07799.1"/>
    </source>
</evidence>
<keyword evidence="1" id="KW-0472">Membrane</keyword>
<dbReference type="EMBL" id="CP136051">
    <property type="protein sequence ID" value="WOK07799.1"/>
    <property type="molecule type" value="Genomic_DNA"/>
</dbReference>
<keyword evidence="3" id="KW-1185">Reference proteome</keyword>